<evidence type="ECO:0000256" key="1">
    <source>
        <dbReference type="SAM" id="MobiDB-lite"/>
    </source>
</evidence>
<evidence type="ECO:0000313" key="3">
    <source>
        <dbReference type="Proteomes" id="UP000308730"/>
    </source>
</evidence>
<organism evidence="2 3">
    <name type="scientific">Antrodiella citrinella</name>
    <dbReference type="NCBI Taxonomy" id="2447956"/>
    <lineage>
        <taxon>Eukaryota</taxon>
        <taxon>Fungi</taxon>
        <taxon>Dikarya</taxon>
        <taxon>Basidiomycota</taxon>
        <taxon>Agaricomycotina</taxon>
        <taxon>Agaricomycetes</taxon>
        <taxon>Polyporales</taxon>
        <taxon>Steccherinaceae</taxon>
        <taxon>Antrodiella</taxon>
    </lineage>
</organism>
<feature type="region of interest" description="Disordered" evidence="1">
    <location>
        <begin position="561"/>
        <end position="771"/>
    </location>
</feature>
<keyword evidence="3" id="KW-1185">Reference proteome</keyword>
<dbReference type="GO" id="GO:0003729">
    <property type="term" value="F:mRNA binding"/>
    <property type="evidence" value="ECO:0007669"/>
    <property type="project" value="InterPro"/>
</dbReference>
<feature type="compositionally biased region" description="Acidic residues" evidence="1">
    <location>
        <begin position="490"/>
        <end position="509"/>
    </location>
</feature>
<name>A0A4S4N279_9APHY</name>
<feature type="region of interest" description="Disordered" evidence="1">
    <location>
        <begin position="426"/>
        <end position="515"/>
    </location>
</feature>
<feature type="compositionally biased region" description="Low complexity" evidence="1">
    <location>
        <begin position="1"/>
        <end position="21"/>
    </location>
</feature>
<accession>A0A4S4N279</accession>
<protein>
    <submittedName>
        <fullName evidence="2">Uncharacterized protein</fullName>
    </submittedName>
</protein>
<feature type="compositionally biased region" description="Basic residues" evidence="1">
    <location>
        <begin position="614"/>
        <end position="628"/>
    </location>
</feature>
<feature type="compositionally biased region" description="Polar residues" evidence="1">
    <location>
        <begin position="561"/>
        <end position="574"/>
    </location>
</feature>
<feature type="compositionally biased region" description="Acidic residues" evidence="1">
    <location>
        <begin position="474"/>
        <end position="483"/>
    </location>
</feature>
<feature type="compositionally biased region" description="Low complexity" evidence="1">
    <location>
        <begin position="676"/>
        <end position="694"/>
    </location>
</feature>
<evidence type="ECO:0000313" key="2">
    <source>
        <dbReference type="EMBL" id="THH29850.1"/>
    </source>
</evidence>
<gene>
    <name evidence="2" type="ORF">EUX98_g4322</name>
</gene>
<reference evidence="2 3" key="1">
    <citation type="submission" date="2019-02" db="EMBL/GenBank/DDBJ databases">
        <title>Genome sequencing of the rare red list fungi Antrodiella citrinella (Flaviporus citrinellus).</title>
        <authorList>
            <person name="Buettner E."/>
            <person name="Kellner H."/>
        </authorList>
    </citation>
    <scope>NUCLEOTIDE SEQUENCE [LARGE SCALE GENOMIC DNA]</scope>
    <source>
        <strain evidence="2 3">DSM 108506</strain>
    </source>
</reference>
<feature type="compositionally biased region" description="Low complexity" evidence="1">
    <location>
        <begin position="581"/>
        <end position="592"/>
    </location>
</feature>
<comment type="caution">
    <text evidence="2">The sequence shown here is derived from an EMBL/GenBank/DDBJ whole genome shotgun (WGS) entry which is preliminary data.</text>
</comment>
<dbReference type="Pfam" id="PF07927">
    <property type="entry name" value="HicA_toxin"/>
    <property type="match status" value="1"/>
</dbReference>
<feature type="region of interest" description="Disordered" evidence="1">
    <location>
        <begin position="1"/>
        <end position="49"/>
    </location>
</feature>
<sequence length="880" mass="98242">MPPAKTGSKPPSKPSGKPSTSRELVTVGPREVFAKHHGRRNEDGQRPSTARALVLRNGKHGARGTGEVILLNKMSGREKLELLAEDLMEKNKRALATPFRLDQCMKIAESQFMANLDETEELQDPAAFQDKIKAEVNARKPSVPTGKHADPFKNVSYVASIAGSKIHNTYMFASAWRLIAETLDGLQKQGLEEQKIRAQLEADTVMRSKYLALYSVVNTLAGAYQERLAQFATTTPHYAQYFRPSTNPETSEPVVGFEFASMKLLHKSFLDSIIIELCLPNPSYPRHILYMLLQEAMEESPRDLKRFHQLLWDAVGDLSDTVKLLEMLEGVLLSPEGEKWKQEPQEKPEHYEEWLDAQWLSAKACAKIVNWRDIIFPLERTKTPNTLKNMWKAINVNYKEASGLTIDELWRLRDLQQRVPQWHAIRANQADDEDDEDDVPPGLAPKKKASKAPKAITNGDESDDSMPSLQTVSDSDDEEDDLANDSNGDNNDESDSDSEEDYDTDDEDQLRDMFREAMDTAIATELFDNADSAEFDSITEDRKGNPFIKLLGALRGRMFSANPTVKTSDAQARQPSDIPRRAAAPRTTPAAADSVPRKATVEEVEDEDDIAAAAKKKKKKKPRKKKKPAAASEIDLVEPESTPQSSVVPPSPAPSAAVPQSPAPTTPKKKKPAAPKPTLSSASTTSLFGSATSLPLPHEQTAQSARSYLQSVGLTNAGKSKVKTRRDPTDLGAIPEKKKKSMFARFVGRDDMAENEDEDEDEEDGDKHGFFKNLTKKTSNYMHQLIGGTDAKKGGIAPLKWENFLKLMREMGFEYDPSTAGSSVRFDPPHSRDPSITFHKPHPDPTLYPNHLRSYGKRLKDYYGWNEEDFIRNWNSRAGT</sequence>
<feature type="region of interest" description="Disordered" evidence="1">
    <location>
        <begin position="818"/>
        <end position="849"/>
    </location>
</feature>
<dbReference type="OrthoDB" id="2922289at2759"/>
<dbReference type="AlphaFoldDB" id="A0A4S4N279"/>
<dbReference type="Proteomes" id="UP000308730">
    <property type="component" value="Unassembled WGS sequence"/>
</dbReference>
<proteinExistence type="predicted"/>
<feature type="compositionally biased region" description="Low complexity" evidence="1">
    <location>
        <begin position="639"/>
        <end position="660"/>
    </location>
</feature>
<feature type="compositionally biased region" description="Polar residues" evidence="1">
    <location>
        <begin position="700"/>
        <end position="718"/>
    </location>
</feature>
<dbReference type="InterPro" id="IPR012933">
    <property type="entry name" value="HicA_mRNA_interferase"/>
</dbReference>
<feature type="compositionally biased region" description="Acidic residues" evidence="1">
    <location>
        <begin position="430"/>
        <end position="439"/>
    </location>
</feature>
<feature type="compositionally biased region" description="Acidic residues" evidence="1">
    <location>
        <begin position="753"/>
        <end position="764"/>
    </location>
</feature>
<dbReference type="EMBL" id="SGPM01000104">
    <property type="protein sequence ID" value="THH29850.1"/>
    <property type="molecule type" value="Genomic_DNA"/>
</dbReference>